<proteinExistence type="predicted"/>
<dbReference type="AlphaFoldDB" id="A0A2P2JP43"/>
<reference evidence="1" key="1">
    <citation type="submission" date="2018-02" db="EMBL/GenBank/DDBJ databases">
        <title>Rhizophora mucronata_Transcriptome.</title>
        <authorList>
            <person name="Meera S.P."/>
            <person name="Sreeshan A."/>
            <person name="Augustine A."/>
        </authorList>
    </citation>
    <scope>NUCLEOTIDE SEQUENCE</scope>
    <source>
        <tissue evidence="1">Leaf</tissue>
    </source>
</reference>
<sequence>MNGLHGGIFLGCKILSRSHSFCFSRGGRFC</sequence>
<protein>
    <submittedName>
        <fullName evidence="1">Uncharacterized protein</fullName>
    </submittedName>
</protein>
<name>A0A2P2JP43_RHIMU</name>
<organism evidence="1">
    <name type="scientific">Rhizophora mucronata</name>
    <name type="common">Asiatic mangrove</name>
    <dbReference type="NCBI Taxonomy" id="61149"/>
    <lineage>
        <taxon>Eukaryota</taxon>
        <taxon>Viridiplantae</taxon>
        <taxon>Streptophyta</taxon>
        <taxon>Embryophyta</taxon>
        <taxon>Tracheophyta</taxon>
        <taxon>Spermatophyta</taxon>
        <taxon>Magnoliopsida</taxon>
        <taxon>eudicotyledons</taxon>
        <taxon>Gunneridae</taxon>
        <taxon>Pentapetalae</taxon>
        <taxon>rosids</taxon>
        <taxon>fabids</taxon>
        <taxon>Malpighiales</taxon>
        <taxon>Rhizophoraceae</taxon>
        <taxon>Rhizophora</taxon>
    </lineage>
</organism>
<evidence type="ECO:0000313" key="1">
    <source>
        <dbReference type="EMBL" id="MBW95233.1"/>
    </source>
</evidence>
<dbReference type="EMBL" id="GGEC01014750">
    <property type="protein sequence ID" value="MBW95233.1"/>
    <property type="molecule type" value="Transcribed_RNA"/>
</dbReference>
<accession>A0A2P2JP43</accession>